<dbReference type="PANTHER" id="PTHR11949">
    <property type="entry name" value="INTERFERON REGULATORY FACTOR"/>
    <property type="match status" value="1"/>
</dbReference>
<feature type="compositionally biased region" description="Acidic residues" evidence="6">
    <location>
        <begin position="141"/>
        <end position="151"/>
    </location>
</feature>
<organism evidence="8 9">
    <name type="scientific">Erinaceus europaeus</name>
    <name type="common">Western European hedgehog</name>
    <dbReference type="NCBI Taxonomy" id="9365"/>
    <lineage>
        <taxon>Eukaryota</taxon>
        <taxon>Metazoa</taxon>
        <taxon>Chordata</taxon>
        <taxon>Craniata</taxon>
        <taxon>Vertebrata</taxon>
        <taxon>Euteleostomi</taxon>
        <taxon>Mammalia</taxon>
        <taxon>Eutheria</taxon>
        <taxon>Laurasiatheria</taxon>
        <taxon>Eulipotyphla</taxon>
        <taxon>Erinaceidae</taxon>
        <taxon>Erinaceinae</taxon>
        <taxon>Erinaceus</taxon>
    </lineage>
</organism>
<dbReference type="Gene3D" id="2.60.200.10">
    <property type="match status" value="1"/>
</dbReference>
<dbReference type="SMART" id="SM00348">
    <property type="entry name" value="IRF"/>
    <property type="match status" value="1"/>
</dbReference>
<keyword evidence="2" id="KW-0805">Transcription regulation</keyword>
<feature type="region of interest" description="Disordered" evidence="6">
    <location>
        <begin position="299"/>
        <end position="320"/>
    </location>
</feature>
<dbReference type="SUPFAM" id="SSF46785">
    <property type="entry name" value="Winged helix' DNA-binding domain"/>
    <property type="match status" value="1"/>
</dbReference>
<keyword evidence="8" id="KW-1185">Reference proteome</keyword>
<proteinExistence type="predicted"/>
<evidence type="ECO:0000256" key="2">
    <source>
        <dbReference type="ARBA" id="ARBA00023015"/>
    </source>
</evidence>
<dbReference type="PROSITE" id="PS00601">
    <property type="entry name" value="IRF_1"/>
    <property type="match status" value="1"/>
</dbReference>
<evidence type="ECO:0000256" key="4">
    <source>
        <dbReference type="ARBA" id="ARBA00023163"/>
    </source>
</evidence>
<dbReference type="GeneID" id="103116430"/>
<dbReference type="PROSITE" id="PS51507">
    <property type="entry name" value="IRF_2"/>
    <property type="match status" value="1"/>
</dbReference>
<dbReference type="Pfam" id="PF10401">
    <property type="entry name" value="IRF-3"/>
    <property type="match status" value="1"/>
</dbReference>
<dbReference type="PRINTS" id="PR00267">
    <property type="entry name" value="INTFRNREGFCT"/>
</dbReference>
<dbReference type="InterPro" id="IPR001346">
    <property type="entry name" value="Interferon_reg_fact_DNA-bd_dom"/>
</dbReference>
<dbReference type="PANTHER" id="PTHR11949:SF10">
    <property type="entry name" value="INTERFERON REGULATORY FACTOR 5"/>
    <property type="match status" value="1"/>
</dbReference>
<dbReference type="RefSeq" id="XP_060052524.1">
    <property type="nucleotide sequence ID" value="XM_060196541.1"/>
</dbReference>
<feature type="region of interest" description="Disordered" evidence="6">
    <location>
        <begin position="196"/>
        <end position="216"/>
    </location>
</feature>
<feature type="domain" description="IRF tryptophan pentad repeat" evidence="7">
    <location>
        <begin position="15"/>
        <end position="123"/>
    </location>
</feature>
<protein>
    <submittedName>
        <fullName evidence="9">Interferon regulatory factor 5 isoform X2</fullName>
    </submittedName>
</protein>
<evidence type="ECO:0000256" key="3">
    <source>
        <dbReference type="ARBA" id="ARBA00023125"/>
    </source>
</evidence>
<keyword evidence="5" id="KW-0539">Nucleus</keyword>
<dbReference type="InterPro" id="IPR036388">
    <property type="entry name" value="WH-like_DNA-bd_sf"/>
</dbReference>
<dbReference type="Pfam" id="PF00605">
    <property type="entry name" value="IRF"/>
    <property type="match status" value="1"/>
</dbReference>
<evidence type="ECO:0000259" key="7">
    <source>
        <dbReference type="PROSITE" id="PS51507"/>
    </source>
</evidence>
<evidence type="ECO:0000313" key="8">
    <source>
        <dbReference type="Proteomes" id="UP001652624"/>
    </source>
</evidence>
<dbReference type="Gene3D" id="1.10.10.10">
    <property type="entry name" value="Winged helix-like DNA-binding domain superfamily/Winged helix DNA-binding domain"/>
    <property type="match status" value="1"/>
</dbReference>
<evidence type="ECO:0000256" key="5">
    <source>
        <dbReference type="ARBA" id="ARBA00023242"/>
    </source>
</evidence>
<sequence length="431" mass="47899">MNHPAPRAPPPPPRRVRLKPWLVAQVNSCQFPGLQWVNGEKKFFYIPWRHATRHGPSQEGDNTIFKAWAVETGKYTEGVDEADPAKWKANLRCALNKSRDFRLFYDGPRGMPPQPYKIYEVCSSVPAPAESQPSEEYTFGAEEEDEEDEEELQRMLPSLKLTDAAQPGPPLAPYTLPKEEVKWPPVLVPPAPDPRLLVPDSGHPGGFGNLLPEDLPNLQPDPMGASLLSTGDQPMPDLLINPHMLPLTDLEIKFQYRGRPPRTLTISNPHGCRLFYSQLEATQEQVALFGPVSLEQSSSCSRRATQTPRHHSRSSSALGRSGLTANLERRSSSPFRWCLWQLACYWRCSLGSSPGQLTASGYRSPIQTSRTAWWSSSRSCTISGRPSSGCSLCPRRLPWLALLVALRPGPCTPSACSSHASGRDWPAHPRC</sequence>
<dbReference type="CDD" id="cd00103">
    <property type="entry name" value="IRF"/>
    <property type="match status" value="1"/>
</dbReference>
<dbReference type="InterPro" id="IPR017855">
    <property type="entry name" value="SMAD-like_dom_sf"/>
</dbReference>
<comment type="subcellular location">
    <subcellularLocation>
        <location evidence="1">Nucleus</location>
    </subcellularLocation>
</comment>
<dbReference type="InterPro" id="IPR019817">
    <property type="entry name" value="Interferon_reg_fac_CS"/>
</dbReference>
<gene>
    <name evidence="9" type="primary">IRF5</name>
</gene>
<reference evidence="9" key="1">
    <citation type="submission" date="2025-08" db="UniProtKB">
        <authorList>
            <consortium name="RefSeq"/>
        </authorList>
    </citation>
    <scope>IDENTIFICATION</scope>
</reference>
<keyword evidence="4" id="KW-0804">Transcription</keyword>
<evidence type="ECO:0000313" key="9">
    <source>
        <dbReference type="RefSeq" id="XP_060052524.1"/>
    </source>
</evidence>
<feature type="region of interest" description="Disordered" evidence="6">
    <location>
        <begin position="127"/>
        <end position="153"/>
    </location>
</feature>
<keyword evidence="3" id="KW-0238">DNA-binding</keyword>
<dbReference type="SUPFAM" id="SSF49879">
    <property type="entry name" value="SMAD/FHA domain"/>
    <property type="match status" value="1"/>
</dbReference>
<dbReference type="InterPro" id="IPR036390">
    <property type="entry name" value="WH_DNA-bd_sf"/>
</dbReference>
<dbReference type="InterPro" id="IPR008984">
    <property type="entry name" value="SMAD_FHA_dom_sf"/>
</dbReference>
<name>A0ABM3XUM7_ERIEU</name>
<evidence type="ECO:0000256" key="6">
    <source>
        <dbReference type="SAM" id="MobiDB-lite"/>
    </source>
</evidence>
<evidence type="ECO:0000256" key="1">
    <source>
        <dbReference type="ARBA" id="ARBA00004123"/>
    </source>
</evidence>
<accession>A0ABM3XUM7</accession>
<dbReference type="InterPro" id="IPR019471">
    <property type="entry name" value="Interferon_reg_factor-3"/>
</dbReference>
<dbReference type="Proteomes" id="UP001652624">
    <property type="component" value="Chromosome 8"/>
</dbReference>